<keyword evidence="2" id="KW-1185">Reference proteome</keyword>
<accession>A0ABN7U1T7</accession>
<organism evidence="1 2">
    <name type="scientific">Paenibacillus allorhizosphaerae</name>
    <dbReference type="NCBI Taxonomy" id="2849866"/>
    <lineage>
        <taxon>Bacteria</taxon>
        <taxon>Bacillati</taxon>
        <taxon>Bacillota</taxon>
        <taxon>Bacilli</taxon>
        <taxon>Bacillales</taxon>
        <taxon>Paenibacillaceae</taxon>
        <taxon>Paenibacillus</taxon>
    </lineage>
</organism>
<protein>
    <submittedName>
        <fullName evidence="1">Uncharacterized protein</fullName>
    </submittedName>
</protein>
<evidence type="ECO:0000313" key="1">
    <source>
        <dbReference type="EMBL" id="CAG7659108.1"/>
    </source>
</evidence>
<evidence type="ECO:0000313" key="2">
    <source>
        <dbReference type="Proteomes" id="UP000730618"/>
    </source>
</evidence>
<dbReference type="EMBL" id="CAJVCE010000060">
    <property type="protein sequence ID" value="CAG7659108.1"/>
    <property type="molecule type" value="Genomic_DNA"/>
</dbReference>
<reference evidence="1 2" key="1">
    <citation type="submission" date="2021-06" db="EMBL/GenBank/DDBJ databases">
        <authorList>
            <person name="Criscuolo A."/>
        </authorList>
    </citation>
    <scope>NUCLEOTIDE SEQUENCE [LARGE SCALE GENOMIC DNA]</scope>
    <source>
        <strain evidence="2">CIP 111802</strain>
    </source>
</reference>
<name>A0ABN7U1T7_9BACL</name>
<sequence length="151" mass="17093">MGYSYILELGSSCRKGPIMTSPKGGSPRLSNVSISESDNLRGITIKEDILLSKLPKFEMFIDPRNTRRAPRKCVLDHNTSVTISSSSLRFNRKLDSSPLKRNCLASSTAILPRMIMLRPEKLRFEKRSSRILLSFPFGKCRPSFIDVLQLM</sequence>
<proteinExistence type="predicted"/>
<dbReference type="Proteomes" id="UP000730618">
    <property type="component" value="Unassembled WGS sequence"/>
</dbReference>
<comment type="caution">
    <text evidence="1">The sequence shown here is derived from an EMBL/GenBank/DDBJ whole genome shotgun (WGS) entry which is preliminary data.</text>
</comment>
<gene>
    <name evidence="1" type="ORF">PAECIP111802_07377</name>
</gene>